<evidence type="ECO:0000259" key="2">
    <source>
        <dbReference type="Pfam" id="PF09361"/>
    </source>
</evidence>
<name>A0AA42CKR1_9HYPH</name>
<keyword evidence="4" id="KW-1185">Reference proteome</keyword>
<gene>
    <name evidence="3" type="ORF">M8523_16085</name>
</gene>
<accession>A0AA42CKR1</accession>
<protein>
    <submittedName>
        <fullName evidence="3">Phasin family protein</fullName>
    </submittedName>
</protein>
<organism evidence="3 4">
    <name type="scientific">Lichenifustis flavocetrariae</name>
    <dbReference type="NCBI Taxonomy" id="2949735"/>
    <lineage>
        <taxon>Bacteria</taxon>
        <taxon>Pseudomonadati</taxon>
        <taxon>Pseudomonadota</taxon>
        <taxon>Alphaproteobacteria</taxon>
        <taxon>Hyphomicrobiales</taxon>
        <taxon>Lichenihabitantaceae</taxon>
        <taxon>Lichenifustis</taxon>
    </lineage>
</organism>
<dbReference type="RefSeq" id="WP_282585913.1">
    <property type="nucleotide sequence ID" value="NZ_JAMOIM010000010.1"/>
</dbReference>
<feature type="compositionally biased region" description="Basic and acidic residues" evidence="1">
    <location>
        <begin position="1"/>
        <end position="22"/>
    </location>
</feature>
<proteinExistence type="predicted"/>
<evidence type="ECO:0000313" key="3">
    <source>
        <dbReference type="EMBL" id="MCW6509541.1"/>
    </source>
</evidence>
<dbReference type="Pfam" id="PF09361">
    <property type="entry name" value="Phasin_2"/>
    <property type="match status" value="1"/>
</dbReference>
<feature type="region of interest" description="Disordered" evidence="1">
    <location>
        <begin position="1"/>
        <end position="33"/>
    </location>
</feature>
<dbReference type="Proteomes" id="UP001165667">
    <property type="component" value="Unassembled WGS sequence"/>
</dbReference>
<evidence type="ECO:0000256" key="1">
    <source>
        <dbReference type="SAM" id="MobiDB-lite"/>
    </source>
</evidence>
<dbReference type="InterPro" id="IPR018968">
    <property type="entry name" value="Phasin"/>
</dbReference>
<comment type="caution">
    <text evidence="3">The sequence shown here is derived from an EMBL/GenBank/DDBJ whole genome shotgun (WGS) entry which is preliminary data.</text>
</comment>
<dbReference type="AlphaFoldDB" id="A0AA42CKR1"/>
<sequence>MMVDNDRPGEGEGDAHPAEEHAAQTSEAVSEAGSEIASHMMDVTKAVAEETEAANSQTTEILKAASQDTSEAVDAARQHLNAMWSSLPGGNQGALGSLKTAAESLGKGAEANSTTTLERMAEFNSKAIAAWRVNAEAAIQHWRNLASVKTLSEAISLNAEHARRQMDAVRAQTTELSTLATRIVREAADPMKFSGR</sequence>
<evidence type="ECO:0000313" key="4">
    <source>
        <dbReference type="Proteomes" id="UP001165667"/>
    </source>
</evidence>
<reference evidence="3" key="1">
    <citation type="submission" date="2022-05" db="EMBL/GenBank/DDBJ databases">
        <authorList>
            <person name="Pankratov T."/>
        </authorList>
    </citation>
    <scope>NUCLEOTIDE SEQUENCE</scope>
    <source>
        <strain evidence="3">BP6-180914</strain>
    </source>
</reference>
<dbReference type="EMBL" id="JAMOIM010000010">
    <property type="protein sequence ID" value="MCW6509541.1"/>
    <property type="molecule type" value="Genomic_DNA"/>
</dbReference>
<feature type="domain" description="Phasin" evidence="2">
    <location>
        <begin position="109"/>
        <end position="192"/>
    </location>
</feature>